<protein>
    <submittedName>
        <fullName evidence="1">Uncharacterized protein</fullName>
    </submittedName>
</protein>
<dbReference type="AlphaFoldDB" id="A0A345CQ46"/>
<dbReference type="EMBL" id="CP013970">
    <property type="protein sequence ID" value="AXF75563.1"/>
    <property type="molecule type" value="Genomic_DNA"/>
</dbReference>
<gene>
    <name evidence="1" type="ORF">AV903_04790</name>
</gene>
<evidence type="ECO:0000313" key="2">
    <source>
        <dbReference type="Proteomes" id="UP000264980"/>
    </source>
</evidence>
<sequence length="77" mass="8999">MKINPRFYLSGCLNNENYRQSEFSWKDRWLFDMIPSAMPVQVKGFSVRTKITQPALKSDFFIHTQPALFEKGISAHC</sequence>
<reference evidence="1 2" key="1">
    <citation type="submission" date="2016-01" db="EMBL/GenBank/DDBJ databases">
        <authorList>
            <person name="Oliw E.H."/>
        </authorList>
    </citation>
    <scope>NUCLEOTIDE SEQUENCE [LARGE SCALE GENOMIC DNA]</scope>
    <source>
        <strain evidence="1 2">MDcuke</strain>
    </source>
</reference>
<organism evidence="1 2">
    <name type="scientific">Erwinia tracheiphila</name>
    <dbReference type="NCBI Taxonomy" id="65700"/>
    <lineage>
        <taxon>Bacteria</taxon>
        <taxon>Pseudomonadati</taxon>
        <taxon>Pseudomonadota</taxon>
        <taxon>Gammaproteobacteria</taxon>
        <taxon>Enterobacterales</taxon>
        <taxon>Erwiniaceae</taxon>
        <taxon>Erwinia</taxon>
    </lineage>
</organism>
<name>A0A345CQ46_9GAMM</name>
<dbReference type="Proteomes" id="UP000264980">
    <property type="component" value="Chromosome"/>
</dbReference>
<proteinExistence type="predicted"/>
<accession>A0A345CQ46</accession>
<evidence type="ECO:0000313" key="1">
    <source>
        <dbReference type="EMBL" id="AXF75563.1"/>
    </source>
</evidence>